<dbReference type="AlphaFoldDB" id="A0A072TW86"/>
<dbReference type="Pfam" id="PF04882">
    <property type="entry name" value="Peroxin-3"/>
    <property type="match status" value="1"/>
</dbReference>
<keyword evidence="1" id="KW-1133">Transmembrane helix</keyword>
<dbReference type="OrthoDB" id="45930at2759"/>
<accession>A0A072TW86</accession>
<keyword evidence="4" id="KW-1185">Reference proteome</keyword>
<dbReference type="ExpressionAtlas" id="A0A072TW86">
    <property type="expression patterns" value="differential"/>
</dbReference>
<dbReference type="Proteomes" id="UP000002051">
    <property type="component" value="Chromosome 8"/>
</dbReference>
<keyword evidence="1" id="KW-0812">Transmembrane</keyword>
<organism evidence="2 4">
    <name type="scientific">Medicago truncatula</name>
    <name type="common">Barrel medic</name>
    <name type="synonym">Medicago tribuloides</name>
    <dbReference type="NCBI Taxonomy" id="3880"/>
    <lineage>
        <taxon>Eukaryota</taxon>
        <taxon>Viridiplantae</taxon>
        <taxon>Streptophyta</taxon>
        <taxon>Embryophyta</taxon>
        <taxon>Tracheophyta</taxon>
        <taxon>Spermatophyta</taxon>
        <taxon>Magnoliopsida</taxon>
        <taxon>eudicotyledons</taxon>
        <taxon>Gunneridae</taxon>
        <taxon>Pentapetalae</taxon>
        <taxon>rosids</taxon>
        <taxon>fabids</taxon>
        <taxon>Fabales</taxon>
        <taxon>Fabaceae</taxon>
        <taxon>Papilionoideae</taxon>
        <taxon>50 kb inversion clade</taxon>
        <taxon>NPAAA clade</taxon>
        <taxon>Hologalegina</taxon>
        <taxon>IRL clade</taxon>
        <taxon>Trifolieae</taxon>
        <taxon>Medicago</taxon>
    </lineage>
</organism>
<dbReference type="EMBL" id="CM001224">
    <property type="protein sequence ID" value="KEH21416.1"/>
    <property type="molecule type" value="Genomic_DNA"/>
</dbReference>
<protein>
    <submittedName>
        <fullName evidence="2">Peroxisome biogenesis protein</fullName>
    </submittedName>
</protein>
<proteinExistence type="predicted"/>
<evidence type="ECO:0000313" key="3">
    <source>
        <dbReference type="EnsemblPlants" id="KEH21416"/>
    </source>
</evidence>
<feature type="transmembrane region" description="Helical" evidence="1">
    <location>
        <begin position="6"/>
        <end position="26"/>
    </location>
</feature>
<evidence type="ECO:0000313" key="4">
    <source>
        <dbReference type="Proteomes" id="UP000002051"/>
    </source>
</evidence>
<dbReference type="GO" id="GO:0030674">
    <property type="term" value="F:protein-macromolecule adaptor activity"/>
    <property type="evidence" value="ECO:0000318"/>
    <property type="project" value="GO_Central"/>
</dbReference>
<name>A0A072TW86_MEDTR</name>
<dbReference type="PANTHER" id="PTHR28080">
    <property type="entry name" value="PEROXISOMAL BIOGENESIS FACTOR 3"/>
    <property type="match status" value="1"/>
</dbReference>
<dbReference type="GO" id="GO:0005778">
    <property type="term" value="C:peroxisomal membrane"/>
    <property type="evidence" value="ECO:0000318"/>
    <property type="project" value="GO_Central"/>
</dbReference>
<dbReference type="GO" id="GO:0045046">
    <property type="term" value="P:protein import into peroxisome membrane"/>
    <property type="evidence" value="ECO:0000318"/>
    <property type="project" value="GO_Central"/>
</dbReference>
<feature type="transmembrane region" description="Helical" evidence="1">
    <location>
        <begin position="38"/>
        <end position="55"/>
    </location>
</feature>
<evidence type="ECO:0000256" key="1">
    <source>
        <dbReference type="SAM" id="Phobius"/>
    </source>
</evidence>
<dbReference type="InterPro" id="IPR006966">
    <property type="entry name" value="Peroxin-3"/>
</dbReference>
<sequence length="386" mass="43893">MGLVASIIHFYAFLHSFVFNCYYHYCVRDFWRRHRRKIFLSVGIVGGGYCLYKLYGAHRQRLDALEMELDVQRQSDELIKSQMQAHFENIQRISDTITLPHSMHNLSCRIAQDLDLSHLLERLIQGKGQPNTLTQSEKLDLWGRLKILSFTRMALSVWATVMLSLYTKVQVNILGRHLYIDTARSLESSNLLMESEDVVDGEDKQKFLGSVDFLSQHGMPALISDMEEATKEVLKGKQLTSLFNNTTFDETITDILNTFMSRGSPHFWVKYIIPEDAKLHSTASGSNDTVPLDMTEFDQLVMEARGVLSSAEFGSVVEISLKAVVDTLRELMGTTSVPLARALPQVAQMCPLLLEEPSKNQFIQILKNIPEVELFLTFLYANMPSA</sequence>
<reference evidence="3" key="3">
    <citation type="submission" date="2015-04" db="UniProtKB">
        <authorList>
            <consortium name="EnsemblPlants"/>
        </authorList>
    </citation>
    <scope>IDENTIFICATION</scope>
    <source>
        <strain evidence="3">cv. Jemalong A17</strain>
    </source>
</reference>
<dbReference type="EnsemblPlants" id="KEH21416">
    <property type="protein sequence ID" value="KEH21416"/>
    <property type="gene ID" value="MTR_8g106780"/>
</dbReference>
<dbReference type="PANTHER" id="PTHR28080:SF1">
    <property type="entry name" value="PEROXISOMAL BIOGENESIS FACTOR 3"/>
    <property type="match status" value="1"/>
</dbReference>
<reference evidence="2 4" key="1">
    <citation type="journal article" date="2011" name="Nature">
        <title>The Medicago genome provides insight into the evolution of rhizobial symbioses.</title>
        <authorList>
            <person name="Young N.D."/>
            <person name="Debelle F."/>
            <person name="Oldroyd G.E."/>
            <person name="Geurts R."/>
            <person name="Cannon S.B."/>
            <person name="Udvardi M.K."/>
            <person name="Benedito V.A."/>
            <person name="Mayer K.F."/>
            <person name="Gouzy J."/>
            <person name="Schoof H."/>
            <person name="Van de Peer Y."/>
            <person name="Proost S."/>
            <person name="Cook D.R."/>
            <person name="Meyers B.C."/>
            <person name="Spannagl M."/>
            <person name="Cheung F."/>
            <person name="De Mita S."/>
            <person name="Krishnakumar V."/>
            <person name="Gundlach H."/>
            <person name="Zhou S."/>
            <person name="Mudge J."/>
            <person name="Bharti A.K."/>
            <person name="Murray J.D."/>
            <person name="Naoumkina M.A."/>
            <person name="Rosen B."/>
            <person name="Silverstein K.A."/>
            <person name="Tang H."/>
            <person name="Rombauts S."/>
            <person name="Zhao P.X."/>
            <person name="Zhou P."/>
            <person name="Barbe V."/>
            <person name="Bardou P."/>
            <person name="Bechner M."/>
            <person name="Bellec A."/>
            <person name="Berger A."/>
            <person name="Berges H."/>
            <person name="Bidwell S."/>
            <person name="Bisseling T."/>
            <person name="Choisne N."/>
            <person name="Couloux A."/>
            <person name="Denny R."/>
            <person name="Deshpande S."/>
            <person name="Dai X."/>
            <person name="Doyle J.J."/>
            <person name="Dudez A.M."/>
            <person name="Farmer A.D."/>
            <person name="Fouteau S."/>
            <person name="Franken C."/>
            <person name="Gibelin C."/>
            <person name="Gish J."/>
            <person name="Goldstein S."/>
            <person name="Gonzalez A.J."/>
            <person name="Green P.J."/>
            <person name="Hallab A."/>
            <person name="Hartog M."/>
            <person name="Hua A."/>
            <person name="Humphray S.J."/>
            <person name="Jeong D.H."/>
            <person name="Jing Y."/>
            <person name="Jocker A."/>
            <person name="Kenton S.M."/>
            <person name="Kim D.J."/>
            <person name="Klee K."/>
            <person name="Lai H."/>
            <person name="Lang C."/>
            <person name="Lin S."/>
            <person name="Macmil S.L."/>
            <person name="Magdelenat G."/>
            <person name="Matthews L."/>
            <person name="McCorrison J."/>
            <person name="Monaghan E.L."/>
            <person name="Mun J.H."/>
            <person name="Najar F.Z."/>
            <person name="Nicholson C."/>
            <person name="Noirot C."/>
            <person name="O'Bleness M."/>
            <person name="Paule C.R."/>
            <person name="Poulain J."/>
            <person name="Prion F."/>
            <person name="Qin B."/>
            <person name="Qu C."/>
            <person name="Retzel E.F."/>
            <person name="Riddle C."/>
            <person name="Sallet E."/>
            <person name="Samain S."/>
            <person name="Samson N."/>
            <person name="Sanders I."/>
            <person name="Saurat O."/>
            <person name="Scarpelli C."/>
            <person name="Schiex T."/>
            <person name="Segurens B."/>
            <person name="Severin A.J."/>
            <person name="Sherrier D.J."/>
            <person name="Shi R."/>
            <person name="Sims S."/>
            <person name="Singer S.R."/>
            <person name="Sinharoy S."/>
            <person name="Sterck L."/>
            <person name="Viollet A."/>
            <person name="Wang B.B."/>
            <person name="Wang K."/>
            <person name="Wang M."/>
            <person name="Wang X."/>
            <person name="Warfsmann J."/>
            <person name="Weissenbach J."/>
            <person name="White D.D."/>
            <person name="White J.D."/>
            <person name="Wiley G.B."/>
            <person name="Wincker P."/>
            <person name="Xing Y."/>
            <person name="Yang L."/>
            <person name="Yao Z."/>
            <person name="Ying F."/>
            <person name="Zhai J."/>
            <person name="Zhou L."/>
            <person name="Zuber A."/>
            <person name="Denarie J."/>
            <person name="Dixon R.A."/>
            <person name="May G.D."/>
            <person name="Schwartz D.C."/>
            <person name="Rogers J."/>
            <person name="Quetier F."/>
            <person name="Town C.D."/>
            <person name="Roe B.A."/>
        </authorList>
    </citation>
    <scope>NUCLEOTIDE SEQUENCE [LARGE SCALE GENOMIC DNA]</scope>
    <source>
        <strain evidence="2">A17</strain>
        <strain evidence="3 4">cv. Jemalong A17</strain>
    </source>
</reference>
<gene>
    <name evidence="3" type="primary">11411176</name>
    <name evidence="2" type="ordered locus">MTR_8g106780</name>
</gene>
<reference evidence="2 4" key="2">
    <citation type="journal article" date="2014" name="BMC Genomics">
        <title>An improved genome release (version Mt4.0) for the model legume Medicago truncatula.</title>
        <authorList>
            <person name="Tang H."/>
            <person name="Krishnakumar V."/>
            <person name="Bidwell S."/>
            <person name="Rosen B."/>
            <person name="Chan A."/>
            <person name="Zhou S."/>
            <person name="Gentzbittel L."/>
            <person name="Childs K.L."/>
            <person name="Yandell M."/>
            <person name="Gundlach H."/>
            <person name="Mayer K.F."/>
            <person name="Schwartz D.C."/>
            <person name="Town C.D."/>
        </authorList>
    </citation>
    <scope>GENOME REANNOTATION</scope>
    <source>
        <strain evidence="2">A17</strain>
        <strain evidence="3 4">cv. Jemalong A17</strain>
    </source>
</reference>
<evidence type="ECO:0000313" key="2">
    <source>
        <dbReference type="EMBL" id="KEH21416.1"/>
    </source>
</evidence>
<keyword evidence="1" id="KW-0472">Membrane</keyword>
<dbReference type="STRING" id="3880.A0A072TW86"/>